<evidence type="ECO:0000313" key="1">
    <source>
        <dbReference type="EMBL" id="RAJ19746.1"/>
    </source>
</evidence>
<accession>A0A327RRY1</accession>
<dbReference type="NCBIfam" id="TIGR04141">
    <property type="entry name" value="TIGR04141 family sporadically distributed protein"/>
    <property type="match status" value="1"/>
</dbReference>
<dbReference type="AlphaFoldDB" id="A0A327RRY1"/>
<organism evidence="1 2">
    <name type="scientific">Gelidibacter algens</name>
    <dbReference type="NCBI Taxonomy" id="49280"/>
    <lineage>
        <taxon>Bacteria</taxon>
        <taxon>Pseudomonadati</taxon>
        <taxon>Bacteroidota</taxon>
        <taxon>Flavobacteriia</taxon>
        <taxon>Flavobacteriales</taxon>
        <taxon>Flavobacteriaceae</taxon>
        <taxon>Gelidibacter</taxon>
    </lineage>
</organism>
<gene>
    <name evidence="1" type="ORF">LX77_03489</name>
</gene>
<evidence type="ECO:0000313" key="2">
    <source>
        <dbReference type="Proteomes" id="UP000248987"/>
    </source>
</evidence>
<dbReference type="EMBL" id="QLLQ01000020">
    <property type="protein sequence ID" value="RAJ19746.1"/>
    <property type="molecule type" value="Genomic_DNA"/>
</dbReference>
<dbReference type="InterPro" id="IPR026487">
    <property type="entry name" value="CHP04141"/>
</dbReference>
<name>A0A327RRY1_9FLAO</name>
<proteinExistence type="predicted"/>
<dbReference type="Proteomes" id="UP000248987">
    <property type="component" value="Unassembled WGS sequence"/>
</dbReference>
<sequence>MKINPKVYKINKAHRLLSKYPKSEDICKAIIRTSKLKFNPKFELKDSDYRIYIEDEVERDGGIWSLLYSFKTPEIESEWSEFFPANFIEGIDFIQQKVSVIFFIEFQSHLYVIIGGNAFRIIQPFIEDNFGINIYSRILDPENDELISIKTRSITGKIASSSNYYKNDFKLIDHIKFGTLPTEINLKLDSKSNDYFNFLKKNKNDNVQIHVSNSLKFRKVIEFKDLLEIVKELKYLEELDKKDYLSTYEKIDDINFIENTLIEKLVTTIYEDINYTLSRTRRPVNKFYFEFCHPSRLENFYEADYFQLIELNEKKHIMFKQLVDRNEIYYEVLFRAIERFGNQISYDEFKYFLFGVRIRSYKNESKKNLTSAMFLHHFNTEFEINKRPLFLLDNNWYYLQDSFLADLNRNCERILKTYRAPKTLLQITWNLSINNTEKKYNLQYRDLKNYLVFDTITISGIELCDVLYHDENTLYLIHVKRGFDSSMRELYNQVILSARRLEESKSSKEKDYLKKCFKALVKKEQNNQIKSFDDFLKLFNKNH</sequence>
<dbReference type="RefSeq" id="WP_111626006.1">
    <property type="nucleotide sequence ID" value="NZ_QLLQ01000020.1"/>
</dbReference>
<keyword evidence="2" id="KW-1185">Reference proteome</keyword>
<reference evidence="1 2" key="1">
    <citation type="submission" date="2018-06" db="EMBL/GenBank/DDBJ databases">
        <title>Genomic Encyclopedia of Archaeal and Bacterial Type Strains, Phase II (KMG-II): from individual species to whole genera.</title>
        <authorList>
            <person name="Goeker M."/>
        </authorList>
    </citation>
    <scope>NUCLEOTIDE SEQUENCE [LARGE SCALE GENOMIC DNA]</scope>
    <source>
        <strain evidence="1 2">DSM 12408</strain>
    </source>
</reference>
<comment type="caution">
    <text evidence="1">The sequence shown here is derived from an EMBL/GenBank/DDBJ whole genome shotgun (WGS) entry which is preliminary data.</text>
</comment>
<protein>
    <submittedName>
        <fullName evidence="1">Uncharacterized protein (TIGR04141 family)</fullName>
    </submittedName>
</protein>
<dbReference type="Pfam" id="PF19614">
    <property type="entry name" value="DUF6119"/>
    <property type="match status" value="1"/>
</dbReference>